<name>N6ZXV6_9RHOO</name>
<dbReference type="OrthoDB" id="598113at2"/>
<proteinExistence type="predicted"/>
<accession>N6ZXV6</accession>
<gene>
    <name evidence="1" type="ORF">C667_00970</name>
</gene>
<organism evidence="1 2">
    <name type="scientific">Thauera phenylacetica B4P</name>
    <dbReference type="NCBI Taxonomy" id="1234382"/>
    <lineage>
        <taxon>Bacteria</taxon>
        <taxon>Pseudomonadati</taxon>
        <taxon>Pseudomonadota</taxon>
        <taxon>Betaproteobacteria</taxon>
        <taxon>Rhodocyclales</taxon>
        <taxon>Zoogloeaceae</taxon>
        <taxon>Thauera</taxon>
    </lineage>
</organism>
<dbReference type="RefSeq" id="WP_004355169.1">
    <property type="nucleotide sequence ID" value="NZ_AMXF01000001.1"/>
</dbReference>
<evidence type="ECO:0000313" key="1">
    <source>
        <dbReference type="EMBL" id="ENO99188.1"/>
    </source>
</evidence>
<sequence>MVTAKFDDILTAFEFTSFGGLDEVEAYLSLERGTVHYSTDAEHGDPEEVPDELETGPYLTLPRKNDLDLGADLVMRFAVERLPGDVEAIVGFFRHRGAYGKFKGLLERKGKLQEWFDYEEAAKESSLREWCAENGVELV</sequence>
<dbReference type="EMBL" id="AMXF01000001">
    <property type="protein sequence ID" value="ENO99188.1"/>
    <property type="molecule type" value="Genomic_DNA"/>
</dbReference>
<dbReference type="Proteomes" id="UP000013047">
    <property type="component" value="Unassembled WGS sequence"/>
</dbReference>
<evidence type="ECO:0000313" key="2">
    <source>
        <dbReference type="Proteomes" id="UP000013047"/>
    </source>
</evidence>
<keyword evidence="2" id="KW-1185">Reference proteome</keyword>
<protein>
    <submittedName>
        <fullName evidence="1">Uncharacterized protein</fullName>
    </submittedName>
</protein>
<reference evidence="1 2" key="1">
    <citation type="submission" date="2012-09" db="EMBL/GenBank/DDBJ databases">
        <title>Draft Genome Sequences of 6 Strains from Genus Thauera.</title>
        <authorList>
            <person name="Liu B."/>
            <person name="Shapleigh J.P."/>
            <person name="Frostegard A.H."/>
        </authorList>
    </citation>
    <scope>NUCLEOTIDE SEQUENCE [LARGE SCALE GENOMIC DNA]</scope>
    <source>
        <strain evidence="1 2">B4P</strain>
    </source>
</reference>
<dbReference type="AlphaFoldDB" id="N6ZXV6"/>
<comment type="caution">
    <text evidence="1">The sequence shown here is derived from an EMBL/GenBank/DDBJ whole genome shotgun (WGS) entry which is preliminary data.</text>
</comment>